<name>A0A9X2LZ04_STRMQ</name>
<gene>
    <name evidence="2" type="ORF">NQU54_29805</name>
</gene>
<comment type="caution">
    <text evidence="2">The sequence shown here is derived from an EMBL/GenBank/DDBJ whole genome shotgun (WGS) entry which is preliminary data.</text>
</comment>
<proteinExistence type="predicted"/>
<evidence type="ECO:0000256" key="1">
    <source>
        <dbReference type="SAM" id="MobiDB-lite"/>
    </source>
</evidence>
<evidence type="ECO:0000313" key="3">
    <source>
        <dbReference type="Proteomes" id="UP001142400"/>
    </source>
</evidence>
<feature type="region of interest" description="Disordered" evidence="1">
    <location>
        <begin position="56"/>
        <end position="75"/>
    </location>
</feature>
<dbReference type="Proteomes" id="UP001142400">
    <property type="component" value="Unassembled WGS sequence"/>
</dbReference>
<keyword evidence="3" id="KW-1185">Reference proteome</keyword>
<protein>
    <submittedName>
        <fullName evidence="2">Uncharacterized protein</fullName>
    </submittedName>
</protein>
<dbReference type="AlphaFoldDB" id="A0A9X2LZ04"/>
<reference evidence="2" key="1">
    <citation type="submission" date="2022-06" db="EMBL/GenBank/DDBJ databases">
        <title>WGS of actinobacteria.</title>
        <authorList>
            <person name="Thawai C."/>
        </authorList>
    </citation>
    <scope>NUCLEOTIDE SEQUENCE</scope>
    <source>
        <strain evidence="2">DSM 42010</strain>
    </source>
</reference>
<organism evidence="2 3">
    <name type="scientific">Streptomyces malaysiensis subsp. samsunensis</name>
    <dbReference type="NCBI Taxonomy" id="459658"/>
    <lineage>
        <taxon>Bacteria</taxon>
        <taxon>Bacillati</taxon>
        <taxon>Actinomycetota</taxon>
        <taxon>Actinomycetes</taxon>
        <taxon>Kitasatosporales</taxon>
        <taxon>Streptomycetaceae</taxon>
        <taxon>Streptomyces</taxon>
        <taxon>Streptomyces violaceusniger group</taxon>
    </lineage>
</organism>
<evidence type="ECO:0000313" key="2">
    <source>
        <dbReference type="EMBL" id="MCQ8833135.1"/>
    </source>
</evidence>
<dbReference type="RefSeq" id="WP_257633748.1">
    <property type="nucleotide sequence ID" value="NZ_JANIIC010000040.1"/>
</dbReference>
<accession>A0A9X2LZ04</accession>
<dbReference type="EMBL" id="JANIIC010000040">
    <property type="protein sequence ID" value="MCQ8833135.1"/>
    <property type="molecule type" value="Genomic_DNA"/>
</dbReference>
<sequence length="75" mass="7972">MDAAHRMRRAVLARSLLVEHGVHHGPHHRAGRIGHIGGERPVRALLRTGRAQVQPYGQAAQLQAKASPAGSSTSA</sequence>